<dbReference type="Pfam" id="PF03457">
    <property type="entry name" value="HA"/>
    <property type="match status" value="1"/>
</dbReference>
<dbReference type="PANTHER" id="PTHR47396:SF1">
    <property type="entry name" value="ATP-DEPENDENT HELICASE IRC3-RELATED"/>
    <property type="match status" value="1"/>
</dbReference>
<dbReference type="InterPro" id="IPR027417">
    <property type="entry name" value="P-loop_NTPase"/>
</dbReference>
<dbReference type="Pfam" id="PF13156">
    <property type="entry name" value="Mrr_cat_2"/>
    <property type="match status" value="1"/>
</dbReference>
<dbReference type="Gene3D" id="6.10.140.530">
    <property type="match status" value="1"/>
</dbReference>
<dbReference type="RefSeq" id="WP_111447285.1">
    <property type="nucleotide sequence ID" value="NZ_QKZK01000075.1"/>
</dbReference>
<evidence type="ECO:0000313" key="4">
    <source>
        <dbReference type="Proteomes" id="UP000249239"/>
    </source>
</evidence>
<keyword evidence="3" id="KW-0378">Hydrolase</keyword>
<dbReference type="PROSITE" id="PS51194">
    <property type="entry name" value="HELICASE_CTER"/>
    <property type="match status" value="1"/>
</dbReference>
<dbReference type="SMART" id="SM00490">
    <property type="entry name" value="HELICc"/>
    <property type="match status" value="1"/>
</dbReference>
<dbReference type="InterPro" id="IPR039442">
    <property type="entry name" value="Mrr-like_dom"/>
</dbReference>
<feature type="domain" description="Helicase C-terminal" evidence="2">
    <location>
        <begin position="459"/>
        <end position="620"/>
    </location>
</feature>
<sequence>MNDYKRLLENITESTKTWREIKTELSKFNIHDSSSGLKDTRAGKIFEIFTKHYFIASPSEKDNYKNVWLFEEVPTEIRNKLNIGNIDYGVDLVLEDTEGLFYAVQCKFKNDENSVLNWSADKIANLFAFCPNADGYIVFSNAADLDKVSKTRHDKFTFYSISNLLEIDSDVIDAIYQSLSVNKAIERKLFEPKEHQKKAISDCVEFFEIENRGQLILPCGAGKTLTALWIKEKLDCRNTLVLVPSLALLRQIKNDWAKQRRTSYKYICVCSETDIDKDSIDTLVTHTYEIDVHVTTNPEQISSFLKKDYQEKVIFSTYHSLQSVSDAISGSGFGFDFIFCDEAHKTAGVGQNRFSLVHDNDKIPSKRRLYATATPRIVKESLKKKLGDDLKFAYDMNDPEIFGYEFHRMTFKEAIETGILVDYQIIAIGVNSDELKMYIENRHYVDTHATIDEIANNYALEHVMEKYNAKHAITFHSRVKLAEEFVSRHSKLFNAVNTYSVNGDQTTSYRNIVLDDFKHSTKAVISNARCLTEGVDVPTIDLVYFSDPKNSKVDIVQAVGRALRKKDGKEKGFVVIPIYHTRHDDVESSISESSFKNLLQVIRSLCEQDERLQDEINTLAFGKGKRKTNRIDFTNTVFSEEQDIILLEGFEEKLKNSLFDQIIEKASNNWDIWFLQFKEFVDTNNGQYPTEEENIELYRWVAQQRNRKKNNTLKNEEIRKLTHLAAFHPKFIKKTPFFTSK</sequence>
<dbReference type="GO" id="GO:0016787">
    <property type="term" value="F:hydrolase activity"/>
    <property type="evidence" value="ECO:0007669"/>
    <property type="project" value="InterPro"/>
</dbReference>
<evidence type="ECO:0000259" key="1">
    <source>
        <dbReference type="PROSITE" id="PS51192"/>
    </source>
</evidence>
<dbReference type="Pfam" id="PF00271">
    <property type="entry name" value="Helicase_C"/>
    <property type="match status" value="1"/>
</dbReference>
<gene>
    <name evidence="3" type="ORF">LX69_03533</name>
</gene>
<dbReference type="Gene3D" id="3.40.50.300">
    <property type="entry name" value="P-loop containing nucleotide triphosphate hydrolases"/>
    <property type="match status" value="2"/>
</dbReference>
<keyword evidence="3" id="KW-0540">Nuclease</keyword>
<dbReference type="Proteomes" id="UP000249239">
    <property type="component" value="Unassembled WGS sequence"/>
</dbReference>
<dbReference type="SMART" id="SM00487">
    <property type="entry name" value="DEXDc"/>
    <property type="match status" value="1"/>
</dbReference>
<dbReference type="PANTHER" id="PTHR47396">
    <property type="entry name" value="TYPE I RESTRICTION ENZYME ECOKI R PROTEIN"/>
    <property type="match status" value="1"/>
</dbReference>
<dbReference type="InterPro" id="IPR005114">
    <property type="entry name" value="Helicase_assoc"/>
</dbReference>
<dbReference type="InterPro" id="IPR006935">
    <property type="entry name" value="Helicase/UvrB_N"/>
</dbReference>
<dbReference type="OrthoDB" id="9759819at2"/>
<dbReference type="GO" id="GO:0005829">
    <property type="term" value="C:cytosol"/>
    <property type="evidence" value="ECO:0007669"/>
    <property type="project" value="TreeGrafter"/>
</dbReference>
<proteinExistence type="predicted"/>
<protein>
    <submittedName>
        <fullName evidence="3">Mrr restriction endonuclease-like protein</fullName>
    </submittedName>
</protein>
<organism evidence="3 4">
    <name type="scientific">Breznakibacter xylanolyticus</name>
    <dbReference type="NCBI Taxonomy" id="990"/>
    <lineage>
        <taxon>Bacteria</taxon>
        <taxon>Pseudomonadati</taxon>
        <taxon>Bacteroidota</taxon>
        <taxon>Bacteroidia</taxon>
        <taxon>Marinilabiliales</taxon>
        <taxon>Marinilabiliaceae</taxon>
        <taxon>Breznakibacter</taxon>
    </lineage>
</organism>
<dbReference type="GO" id="GO:0003677">
    <property type="term" value="F:DNA binding"/>
    <property type="evidence" value="ECO:0007669"/>
    <property type="project" value="InterPro"/>
</dbReference>
<dbReference type="SUPFAM" id="SSF52540">
    <property type="entry name" value="P-loop containing nucleoside triphosphate hydrolases"/>
    <property type="match status" value="2"/>
</dbReference>
<accession>A0A2W7MNS1</accession>
<reference evidence="3 4" key="1">
    <citation type="submission" date="2018-06" db="EMBL/GenBank/DDBJ databases">
        <title>Genomic Encyclopedia of Archaeal and Bacterial Type Strains, Phase II (KMG-II): from individual species to whole genera.</title>
        <authorList>
            <person name="Goeker M."/>
        </authorList>
    </citation>
    <scope>NUCLEOTIDE SEQUENCE [LARGE SCALE GENOMIC DNA]</scope>
    <source>
        <strain evidence="3 4">DSM 6779</strain>
    </source>
</reference>
<keyword evidence="4" id="KW-1185">Reference proteome</keyword>
<dbReference type="InterPro" id="IPR050742">
    <property type="entry name" value="Helicase_Restrict-Modif_Enz"/>
</dbReference>
<evidence type="ECO:0000259" key="2">
    <source>
        <dbReference type="PROSITE" id="PS51194"/>
    </source>
</evidence>
<name>A0A2W7MNS1_9BACT</name>
<keyword evidence="3" id="KW-0255">Endonuclease</keyword>
<dbReference type="InterPro" id="IPR014001">
    <property type="entry name" value="Helicase_ATP-bd"/>
</dbReference>
<feature type="domain" description="Helicase ATP-binding" evidence="1">
    <location>
        <begin position="204"/>
        <end position="393"/>
    </location>
</feature>
<dbReference type="GO" id="GO:0004519">
    <property type="term" value="F:endonuclease activity"/>
    <property type="evidence" value="ECO:0007669"/>
    <property type="project" value="UniProtKB-KW"/>
</dbReference>
<dbReference type="InterPro" id="IPR001650">
    <property type="entry name" value="Helicase_C-like"/>
</dbReference>
<comment type="caution">
    <text evidence="3">The sequence shown here is derived from an EMBL/GenBank/DDBJ whole genome shotgun (WGS) entry which is preliminary data.</text>
</comment>
<dbReference type="PROSITE" id="PS51192">
    <property type="entry name" value="HELICASE_ATP_BIND_1"/>
    <property type="match status" value="1"/>
</dbReference>
<dbReference type="Pfam" id="PF04851">
    <property type="entry name" value="ResIII"/>
    <property type="match status" value="1"/>
</dbReference>
<dbReference type="AlphaFoldDB" id="A0A2W7MNS1"/>
<dbReference type="EMBL" id="QKZK01000075">
    <property type="protein sequence ID" value="PZX09660.1"/>
    <property type="molecule type" value="Genomic_DNA"/>
</dbReference>
<dbReference type="GO" id="GO:0005524">
    <property type="term" value="F:ATP binding"/>
    <property type="evidence" value="ECO:0007669"/>
    <property type="project" value="InterPro"/>
</dbReference>
<evidence type="ECO:0000313" key="3">
    <source>
        <dbReference type="EMBL" id="PZX09660.1"/>
    </source>
</evidence>